<evidence type="ECO:0000313" key="2">
    <source>
        <dbReference type="EMBL" id="KDR67868.1"/>
    </source>
</evidence>
<keyword evidence="3" id="KW-1185">Reference proteome</keyword>
<dbReference type="InterPro" id="IPR036404">
    <property type="entry name" value="Jacalin-like_lectin_dom_sf"/>
</dbReference>
<dbReference type="AlphaFoldDB" id="A0A067SM63"/>
<reference evidence="3" key="1">
    <citation type="journal article" date="2014" name="Proc. Natl. Acad. Sci. U.S.A.">
        <title>Extensive sampling of basidiomycete genomes demonstrates inadequacy of the white-rot/brown-rot paradigm for wood decay fungi.</title>
        <authorList>
            <person name="Riley R."/>
            <person name="Salamov A.A."/>
            <person name="Brown D.W."/>
            <person name="Nagy L.G."/>
            <person name="Floudas D."/>
            <person name="Held B.W."/>
            <person name="Levasseur A."/>
            <person name="Lombard V."/>
            <person name="Morin E."/>
            <person name="Otillar R."/>
            <person name="Lindquist E.A."/>
            <person name="Sun H."/>
            <person name="LaButti K.M."/>
            <person name="Schmutz J."/>
            <person name="Jabbour D."/>
            <person name="Luo H."/>
            <person name="Baker S.E."/>
            <person name="Pisabarro A.G."/>
            <person name="Walton J.D."/>
            <person name="Blanchette R.A."/>
            <person name="Henrissat B."/>
            <person name="Martin F."/>
            <person name="Cullen D."/>
            <person name="Hibbett D.S."/>
            <person name="Grigoriev I.V."/>
        </authorList>
    </citation>
    <scope>NUCLEOTIDE SEQUENCE [LARGE SCALE GENOMIC DNA]</scope>
    <source>
        <strain evidence="3">CBS 339.88</strain>
    </source>
</reference>
<evidence type="ECO:0008006" key="4">
    <source>
        <dbReference type="Google" id="ProtNLM"/>
    </source>
</evidence>
<dbReference type="HOGENOM" id="CLU_1069769_0_0_1"/>
<proteinExistence type="predicted"/>
<evidence type="ECO:0000313" key="3">
    <source>
        <dbReference type="Proteomes" id="UP000027222"/>
    </source>
</evidence>
<feature type="region of interest" description="Disordered" evidence="1">
    <location>
        <begin position="1"/>
        <end position="38"/>
    </location>
</feature>
<dbReference type="Proteomes" id="UP000027222">
    <property type="component" value="Unassembled WGS sequence"/>
</dbReference>
<organism evidence="2 3">
    <name type="scientific">Galerina marginata (strain CBS 339.88)</name>
    <dbReference type="NCBI Taxonomy" id="685588"/>
    <lineage>
        <taxon>Eukaryota</taxon>
        <taxon>Fungi</taxon>
        <taxon>Dikarya</taxon>
        <taxon>Basidiomycota</taxon>
        <taxon>Agaricomycotina</taxon>
        <taxon>Agaricomycetes</taxon>
        <taxon>Agaricomycetidae</taxon>
        <taxon>Agaricales</taxon>
        <taxon>Agaricineae</taxon>
        <taxon>Strophariaceae</taxon>
        <taxon>Galerina</taxon>
    </lineage>
</organism>
<dbReference type="EMBL" id="KL142412">
    <property type="protein sequence ID" value="KDR67868.1"/>
    <property type="molecule type" value="Genomic_DNA"/>
</dbReference>
<gene>
    <name evidence="2" type="ORF">GALMADRAFT_257752</name>
</gene>
<protein>
    <recommendedName>
        <fullName evidence="4">Jacalin-type lectin domain-containing protein</fullName>
    </recommendedName>
</protein>
<name>A0A067SM63_GALM3</name>
<sequence>MSVKDGPDLPRGFSQDLRGATLQSGSGGSNGRGGDIGSYNSSTQIDTIMNIENAYLSCQFHSATKSPTDGPARVHGRTLFRSQIVGHNGTDAGTFDDEARVSPQPGCPTITGISKIELQHGRWVHNMAVTYKLSNGTNYRTTHGQHMWSPFGIGFSAETIDLLGSEQIIAVAGRCSSYMVHELEFHIQDISSNTTRTVGPFGNCRAATWIPVIDNGTVFHCTGDIIAFAGTYNRGYGISPLNVLGGLSFICRNSKPELIL</sequence>
<dbReference type="Gene3D" id="2.100.10.30">
    <property type="entry name" value="Jacalin-like lectin domain"/>
    <property type="match status" value="1"/>
</dbReference>
<accession>A0A067SM63</accession>
<dbReference type="OrthoDB" id="10499308at2759"/>
<feature type="compositionally biased region" description="Gly residues" evidence="1">
    <location>
        <begin position="25"/>
        <end position="36"/>
    </location>
</feature>
<dbReference type="SUPFAM" id="SSF51101">
    <property type="entry name" value="Mannose-binding lectins"/>
    <property type="match status" value="1"/>
</dbReference>
<evidence type="ECO:0000256" key="1">
    <source>
        <dbReference type="SAM" id="MobiDB-lite"/>
    </source>
</evidence>